<evidence type="ECO:0000313" key="4">
    <source>
        <dbReference type="EMBL" id="ERN52048.1"/>
    </source>
</evidence>
<feature type="domain" description="SLH" evidence="3">
    <location>
        <begin position="24"/>
        <end position="87"/>
    </location>
</feature>
<feature type="domain" description="SLH" evidence="3">
    <location>
        <begin position="88"/>
        <end position="146"/>
    </location>
</feature>
<sequence>MKRYVLITLMTLLILSVVPLSPQANSPSFSDISTSYAKEEIEALAKSGVIDGYTDGTFRPTADITRAEFAKLLAMALNLPQNTEAAAAFNDVPIWAEPYIGALVDAGVTKGVAANTFGSTTPITRQDMMVMIVRGLGYDDYATFLSFTPAFKDFNQISNYAYDQIGLAANIQLARGTHQGYFLPKQAAHRQDAARWIYEVVFEQTTYDRHLAESAIPRVYGSGNVVDVIWHDDDTVEIQLFEQPTRVVELDELLSELHGTLQYFYLSRQYGHDWIEYSNEEKREYVGKMVAFWEADYSFFRVTNEDQDLVPALVTHLNSFFNEDNLYYSIGEKLENYALENGYIERTE</sequence>
<gene>
    <name evidence="4" type="ORF">A33I_18315</name>
</gene>
<dbReference type="RefSeq" id="WP_022629220.1">
    <property type="nucleotide sequence ID" value="NZ_ATAE01000041.1"/>
</dbReference>
<name>U6SKC7_9BACI</name>
<keyword evidence="1 2" id="KW-0732">Signal</keyword>
<feature type="signal peptide" evidence="2">
    <location>
        <begin position="1"/>
        <end position="24"/>
    </location>
</feature>
<proteinExistence type="predicted"/>
<dbReference type="Pfam" id="PF00395">
    <property type="entry name" value="SLH"/>
    <property type="match status" value="2"/>
</dbReference>
<evidence type="ECO:0000313" key="5">
    <source>
        <dbReference type="Proteomes" id="UP000017170"/>
    </source>
</evidence>
<dbReference type="AlphaFoldDB" id="U6SKC7"/>
<feature type="chain" id="PRO_5004677668" description="SLH domain-containing protein" evidence="2">
    <location>
        <begin position="25"/>
        <end position="348"/>
    </location>
</feature>
<dbReference type="PANTHER" id="PTHR43308:SF5">
    <property type="entry name" value="S-LAYER PROTEIN _ PEPTIDOGLYCAN ENDO-BETA-N-ACETYLGLUCOSAMINIDASE"/>
    <property type="match status" value="1"/>
</dbReference>
<dbReference type="InterPro" id="IPR051465">
    <property type="entry name" value="Cell_Envelope_Struct_Comp"/>
</dbReference>
<organism evidence="4 5">
    <name type="scientific">Alkalihalophilus marmarensis DSM 21297</name>
    <dbReference type="NCBI Taxonomy" id="1188261"/>
    <lineage>
        <taxon>Bacteria</taxon>
        <taxon>Bacillati</taxon>
        <taxon>Bacillota</taxon>
        <taxon>Bacilli</taxon>
        <taxon>Bacillales</taxon>
        <taxon>Bacillaceae</taxon>
        <taxon>Alkalihalophilus</taxon>
    </lineage>
</organism>
<reference evidence="4 5" key="1">
    <citation type="journal article" date="2013" name="Genome Announc.">
        <title>Genome Sequence of the Extreme Obligate Alkaliphile Bacillus marmarensis Strain DSM 21297.</title>
        <authorList>
            <person name="Wernick D.G."/>
            <person name="Choi K.Y."/>
            <person name="Tat C.A."/>
            <person name="Lafontaine Rivera J.G."/>
            <person name="Liao J.C."/>
        </authorList>
    </citation>
    <scope>NUCLEOTIDE SEQUENCE [LARGE SCALE GENOMIC DNA]</scope>
    <source>
        <strain evidence="4 5">DSM 21297</strain>
    </source>
</reference>
<dbReference type="PROSITE" id="PS51272">
    <property type="entry name" value="SLH"/>
    <property type="match status" value="2"/>
</dbReference>
<evidence type="ECO:0000259" key="3">
    <source>
        <dbReference type="PROSITE" id="PS51272"/>
    </source>
</evidence>
<protein>
    <recommendedName>
        <fullName evidence="3">SLH domain-containing protein</fullName>
    </recommendedName>
</protein>
<dbReference type="Proteomes" id="UP000017170">
    <property type="component" value="Unassembled WGS sequence"/>
</dbReference>
<evidence type="ECO:0000256" key="2">
    <source>
        <dbReference type="SAM" id="SignalP"/>
    </source>
</evidence>
<dbReference type="InterPro" id="IPR001119">
    <property type="entry name" value="SLH_dom"/>
</dbReference>
<dbReference type="PANTHER" id="PTHR43308">
    <property type="entry name" value="OUTER MEMBRANE PROTEIN ALPHA-RELATED"/>
    <property type="match status" value="1"/>
</dbReference>
<evidence type="ECO:0000256" key="1">
    <source>
        <dbReference type="ARBA" id="ARBA00022729"/>
    </source>
</evidence>
<dbReference type="EMBL" id="ATAE01000041">
    <property type="protein sequence ID" value="ERN52048.1"/>
    <property type="molecule type" value="Genomic_DNA"/>
</dbReference>
<accession>U6SKC7</accession>
<comment type="caution">
    <text evidence="4">The sequence shown here is derived from an EMBL/GenBank/DDBJ whole genome shotgun (WGS) entry which is preliminary data.</text>
</comment>
<dbReference type="PATRIC" id="fig|1188261.3.peg.3153"/>
<keyword evidence="5" id="KW-1185">Reference proteome</keyword>